<protein>
    <submittedName>
        <fullName evidence="2">Uncharacterized protein</fullName>
    </submittedName>
</protein>
<organism evidence="2 3">
    <name type="scientific">Parvularcula marina</name>
    <dbReference type="NCBI Taxonomy" id="2292771"/>
    <lineage>
        <taxon>Bacteria</taxon>
        <taxon>Pseudomonadati</taxon>
        <taxon>Pseudomonadota</taxon>
        <taxon>Alphaproteobacteria</taxon>
        <taxon>Parvularculales</taxon>
        <taxon>Parvularculaceae</taxon>
        <taxon>Parvularcula</taxon>
    </lineage>
</organism>
<keyword evidence="1" id="KW-0472">Membrane</keyword>
<dbReference type="Proteomes" id="UP000264589">
    <property type="component" value="Unassembled WGS sequence"/>
</dbReference>
<dbReference type="EMBL" id="QUQO01000002">
    <property type="protein sequence ID" value="RFB01430.1"/>
    <property type="molecule type" value="Genomic_DNA"/>
</dbReference>
<feature type="transmembrane region" description="Helical" evidence="1">
    <location>
        <begin position="7"/>
        <end position="29"/>
    </location>
</feature>
<dbReference type="AlphaFoldDB" id="A0A371R7J1"/>
<name>A0A371R7J1_9PROT</name>
<sequence>MAGLRPVFLSGGMLFGGAAILGGLLLVILQSGAGIGGLALMGSGALLLISMAVLDHLYKERPQLRREAEAICVPSLLARLGPSRLPSRRVVHDALIWLDGRAHLVIPLTGPYERARADYLESLISLTHLMTEEGLATPADPLEGGAGRREALRRMEGSSASWPFRKRHLFFRLGDGVITELLSELP</sequence>
<gene>
    <name evidence="2" type="ORF">DX908_14150</name>
</gene>
<dbReference type="RefSeq" id="WP_147303817.1">
    <property type="nucleotide sequence ID" value="NZ_QUQO01000002.1"/>
</dbReference>
<evidence type="ECO:0000313" key="2">
    <source>
        <dbReference type="EMBL" id="RFB01430.1"/>
    </source>
</evidence>
<evidence type="ECO:0000313" key="3">
    <source>
        <dbReference type="Proteomes" id="UP000264589"/>
    </source>
</evidence>
<keyword evidence="3" id="KW-1185">Reference proteome</keyword>
<dbReference type="InParanoid" id="A0A371R7J1"/>
<reference evidence="2 3" key="1">
    <citation type="submission" date="2018-08" db="EMBL/GenBank/DDBJ databases">
        <title>Parvularcula sp. SM1705, isolated from surface water of the South Sea China.</title>
        <authorList>
            <person name="Sun L."/>
        </authorList>
    </citation>
    <scope>NUCLEOTIDE SEQUENCE [LARGE SCALE GENOMIC DNA]</scope>
    <source>
        <strain evidence="2 3">SM1705</strain>
    </source>
</reference>
<keyword evidence="1" id="KW-1133">Transmembrane helix</keyword>
<proteinExistence type="predicted"/>
<evidence type="ECO:0000256" key="1">
    <source>
        <dbReference type="SAM" id="Phobius"/>
    </source>
</evidence>
<feature type="transmembrane region" description="Helical" evidence="1">
    <location>
        <begin position="35"/>
        <end position="58"/>
    </location>
</feature>
<comment type="caution">
    <text evidence="2">The sequence shown here is derived from an EMBL/GenBank/DDBJ whole genome shotgun (WGS) entry which is preliminary data.</text>
</comment>
<accession>A0A371R7J1</accession>
<keyword evidence="1" id="KW-0812">Transmembrane</keyword>